<comment type="function">
    <text evidence="9">This protein specifically catalyzes the removal of signal peptides from prolipoproteins.</text>
</comment>
<comment type="caution">
    <text evidence="11">The sequence shown here is derived from an EMBL/GenBank/DDBJ whole genome shotgun (WGS) entry which is preliminary data.</text>
</comment>
<feature type="transmembrane region" description="Helical" evidence="9">
    <location>
        <begin position="94"/>
        <end position="117"/>
    </location>
</feature>
<comment type="caution">
    <text evidence="9">Lacks conserved residue(s) required for the propagation of feature annotation.</text>
</comment>
<dbReference type="PRINTS" id="PR00781">
    <property type="entry name" value="LIPOSIGPTASE"/>
</dbReference>
<dbReference type="EC" id="3.4.23.36" evidence="9"/>
<evidence type="ECO:0000256" key="10">
    <source>
        <dbReference type="RuleBase" id="RU004181"/>
    </source>
</evidence>
<dbReference type="PANTHER" id="PTHR33695:SF1">
    <property type="entry name" value="LIPOPROTEIN SIGNAL PEPTIDASE"/>
    <property type="match status" value="1"/>
</dbReference>
<comment type="catalytic activity">
    <reaction evidence="9">
        <text>Release of signal peptides from bacterial membrane prolipoproteins. Hydrolyzes -Xaa-Yaa-Zaa-|-(S,diacylglyceryl)Cys-, in which Xaa is hydrophobic (preferably Leu), and Yaa (Ala or Ser) and Zaa (Gly or Ala) have small, neutral side chains.</text>
        <dbReference type="EC" id="3.4.23.36"/>
    </reaction>
</comment>
<dbReference type="Proteomes" id="UP001151478">
    <property type="component" value="Unassembled WGS sequence"/>
</dbReference>
<dbReference type="RefSeq" id="WP_265726917.1">
    <property type="nucleotide sequence ID" value="NZ_JAOSLC020000003.1"/>
</dbReference>
<comment type="similarity">
    <text evidence="1 9 10">Belongs to the peptidase A8 family.</text>
</comment>
<keyword evidence="4 9" id="KW-0812">Transmembrane</keyword>
<evidence type="ECO:0000256" key="5">
    <source>
        <dbReference type="ARBA" id="ARBA00022750"/>
    </source>
</evidence>
<evidence type="ECO:0000256" key="3">
    <source>
        <dbReference type="ARBA" id="ARBA00022670"/>
    </source>
</evidence>
<keyword evidence="2 9" id="KW-1003">Cell membrane</keyword>
<evidence type="ECO:0000256" key="6">
    <source>
        <dbReference type="ARBA" id="ARBA00022801"/>
    </source>
</evidence>
<feature type="active site" evidence="9">
    <location>
        <position position="144"/>
    </location>
</feature>
<protein>
    <recommendedName>
        <fullName evidence="9">Lipoprotein signal peptidase</fullName>
        <ecNumber evidence="9">3.4.23.36</ecNumber>
    </recommendedName>
    <alternativeName>
        <fullName evidence="9">Prolipoprotein signal peptidase</fullName>
    </alternativeName>
    <alternativeName>
        <fullName evidence="9">Signal peptidase II</fullName>
        <shortName evidence="9">SPase II</shortName>
    </alternativeName>
</protein>
<dbReference type="NCBIfam" id="NF011369">
    <property type="entry name" value="PRK14788.1"/>
    <property type="match status" value="1"/>
</dbReference>
<dbReference type="GO" id="GO:0004190">
    <property type="term" value="F:aspartic-type endopeptidase activity"/>
    <property type="evidence" value="ECO:0007669"/>
    <property type="project" value="UniProtKB-EC"/>
</dbReference>
<evidence type="ECO:0000256" key="4">
    <source>
        <dbReference type="ARBA" id="ARBA00022692"/>
    </source>
</evidence>
<keyword evidence="6 9" id="KW-0378">Hydrolase</keyword>
<feature type="active site" evidence="9">
    <location>
        <position position="178"/>
    </location>
</feature>
<evidence type="ECO:0000256" key="7">
    <source>
        <dbReference type="ARBA" id="ARBA00022989"/>
    </source>
</evidence>
<dbReference type="PANTHER" id="PTHR33695">
    <property type="entry name" value="LIPOPROTEIN SIGNAL PEPTIDASE"/>
    <property type="match status" value="1"/>
</dbReference>
<gene>
    <name evidence="9" type="primary">lspA</name>
    <name evidence="11" type="ORF">N5A56_015115</name>
</gene>
<evidence type="ECO:0000256" key="1">
    <source>
        <dbReference type="ARBA" id="ARBA00006139"/>
    </source>
</evidence>
<dbReference type="InterPro" id="IPR001872">
    <property type="entry name" value="Peptidase_A8"/>
</dbReference>
<comment type="pathway">
    <text evidence="9">Protein modification; lipoprotein biosynthesis (signal peptide cleavage).</text>
</comment>
<keyword evidence="8 9" id="KW-0472">Membrane</keyword>
<name>A0ABT5SC14_9FLAO</name>
<dbReference type="Pfam" id="PF01252">
    <property type="entry name" value="Peptidase_A8"/>
    <property type="match status" value="1"/>
</dbReference>
<dbReference type="HAMAP" id="MF_00161">
    <property type="entry name" value="LspA"/>
    <property type="match status" value="1"/>
</dbReference>
<keyword evidence="12" id="KW-1185">Reference proteome</keyword>
<proteinExistence type="inferred from homology"/>
<keyword evidence="3 9" id="KW-0645">Protease</keyword>
<evidence type="ECO:0000313" key="11">
    <source>
        <dbReference type="EMBL" id="MDD7915669.1"/>
    </source>
</evidence>
<reference evidence="11" key="1">
    <citation type="submission" date="2023-02" db="EMBL/GenBank/DDBJ databases">
        <title>Polaribacter ponticola sp. nov., isolated from seawater.</title>
        <authorList>
            <person name="Baek J.H."/>
            <person name="Kim J.M."/>
            <person name="Choi D.G."/>
            <person name="Jeon C.O."/>
        </authorList>
    </citation>
    <scope>NUCLEOTIDE SEQUENCE</scope>
    <source>
        <strain evidence="11">MSW5</strain>
    </source>
</reference>
<keyword evidence="11" id="KW-0449">Lipoprotein</keyword>
<evidence type="ECO:0000313" key="12">
    <source>
        <dbReference type="Proteomes" id="UP001151478"/>
    </source>
</evidence>
<keyword evidence="5 9" id="KW-0064">Aspartyl protease</keyword>
<dbReference type="EMBL" id="JAOSLC020000003">
    <property type="protein sequence ID" value="MDD7915669.1"/>
    <property type="molecule type" value="Genomic_DNA"/>
</dbReference>
<evidence type="ECO:0000256" key="2">
    <source>
        <dbReference type="ARBA" id="ARBA00022475"/>
    </source>
</evidence>
<evidence type="ECO:0000256" key="8">
    <source>
        <dbReference type="ARBA" id="ARBA00023136"/>
    </source>
</evidence>
<comment type="subcellular location">
    <subcellularLocation>
        <location evidence="9">Cell membrane</location>
        <topology evidence="9">Multi-pass membrane protein</topology>
    </subcellularLocation>
</comment>
<organism evidence="11 12">
    <name type="scientific">Polaribacter ponticola</name>
    <dbReference type="NCBI Taxonomy" id="2978475"/>
    <lineage>
        <taxon>Bacteria</taxon>
        <taxon>Pseudomonadati</taxon>
        <taxon>Bacteroidota</taxon>
        <taxon>Flavobacteriia</taxon>
        <taxon>Flavobacteriales</taxon>
        <taxon>Flavobacteriaceae</taxon>
    </lineage>
</organism>
<keyword evidence="7 9" id="KW-1133">Transmembrane helix</keyword>
<sequence>MSKKNLAILTILVAIILDQVIKIYVKTHYALGDGFEVFSWFKIHFVENNGMAMGFEFGGKAGKLFLTLFRIVAVSGIVYWLASNIKKKVHNAVIIGISLIFSGAVGNIIDSLFYGVIFDDSNHKVATLFADEPYGEMLYGKVVDMFYFPIWSGNLPDWIPFIGGEMFTFFQYIFNPADSYISIGVALLFIFSKQAFPKEEKKVKEFSENQKS</sequence>
<feature type="transmembrane region" description="Helical" evidence="9">
    <location>
        <begin position="169"/>
        <end position="191"/>
    </location>
</feature>
<accession>A0ABT5SC14</accession>
<feature type="transmembrane region" description="Helical" evidence="9">
    <location>
        <begin position="64"/>
        <end position="82"/>
    </location>
</feature>
<evidence type="ECO:0000256" key="9">
    <source>
        <dbReference type="HAMAP-Rule" id="MF_00161"/>
    </source>
</evidence>